<comment type="caution">
    <text evidence="3">The sequence shown here is derived from an EMBL/GenBank/DDBJ whole genome shotgun (WGS) entry which is preliminary data.</text>
</comment>
<organism evidence="3 4">
    <name type="scientific">Tessaracoccus lubricantis</name>
    <dbReference type="NCBI Taxonomy" id="545543"/>
    <lineage>
        <taxon>Bacteria</taxon>
        <taxon>Bacillati</taxon>
        <taxon>Actinomycetota</taxon>
        <taxon>Actinomycetes</taxon>
        <taxon>Propionibacteriales</taxon>
        <taxon>Propionibacteriaceae</taxon>
        <taxon>Tessaracoccus</taxon>
    </lineage>
</organism>
<gene>
    <name evidence="3" type="ORF">GCM10025789_08730</name>
</gene>
<evidence type="ECO:0000313" key="3">
    <source>
        <dbReference type="EMBL" id="GAA4893801.1"/>
    </source>
</evidence>
<comment type="similarity">
    <text evidence="1">Belongs to the UPF0145 family.</text>
</comment>
<dbReference type="EMBL" id="BAABLV010000014">
    <property type="protein sequence ID" value="GAA4893801.1"/>
    <property type="molecule type" value="Genomic_DNA"/>
</dbReference>
<dbReference type="InterPro" id="IPR002765">
    <property type="entry name" value="UPF0145_YbjQ-like"/>
</dbReference>
<protein>
    <submittedName>
        <fullName evidence="3">Uncharacterized protein</fullName>
    </submittedName>
</protein>
<dbReference type="PANTHER" id="PTHR34068">
    <property type="entry name" value="UPF0145 PROTEIN YBJQ"/>
    <property type="match status" value="1"/>
</dbReference>
<dbReference type="InterPro" id="IPR035439">
    <property type="entry name" value="UPF0145_dom_sf"/>
</dbReference>
<dbReference type="Pfam" id="PF01906">
    <property type="entry name" value="YbjQ_1"/>
    <property type="match status" value="1"/>
</dbReference>
<feature type="region of interest" description="Disordered" evidence="2">
    <location>
        <begin position="1"/>
        <end position="66"/>
    </location>
</feature>
<evidence type="ECO:0000313" key="4">
    <source>
        <dbReference type="Proteomes" id="UP001501521"/>
    </source>
</evidence>
<name>A0ABP9F483_9ACTN</name>
<evidence type="ECO:0000256" key="1">
    <source>
        <dbReference type="ARBA" id="ARBA00010751"/>
    </source>
</evidence>
<dbReference type="SUPFAM" id="SSF117782">
    <property type="entry name" value="YbjQ-like"/>
    <property type="match status" value="1"/>
</dbReference>
<evidence type="ECO:0000256" key="2">
    <source>
        <dbReference type="SAM" id="MobiDB-lite"/>
    </source>
</evidence>
<dbReference type="Gene3D" id="3.30.110.70">
    <property type="entry name" value="Hypothetical protein apc22750. Chain B"/>
    <property type="match status" value="1"/>
</dbReference>
<dbReference type="Proteomes" id="UP001501521">
    <property type="component" value="Unassembled WGS sequence"/>
</dbReference>
<reference evidence="4" key="1">
    <citation type="journal article" date="2019" name="Int. J. Syst. Evol. Microbiol.">
        <title>The Global Catalogue of Microorganisms (GCM) 10K type strain sequencing project: providing services to taxonomists for standard genome sequencing and annotation.</title>
        <authorList>
            <consortium name="The Broad Institute Genomics Platform"/>
            <consortium name="The Broad Institute Genome Sequencing Center for Infectious Disease"/>
            <person name="Wu L."/>
            <person name="Ma J."/>
        </authorList>
    </citation>
    <scope>NUCLEOTIDE SEQUENCE [LARGE SCALE GENOMIC DNA]</scope>
    <source>
        <strain evidence="4">JCM 19125</strain>
    </source>
</reference>
<dbReference type="RefSeq" id="WP_345579542.1">
    <property type="nucleotide sequence ID" value="NZ_BAABLV010000014.1"/>
</dbReference>
<accession>A0ABP9F483</accession>
<keyword evidence="4" id="KW-1185">Reference proteome</keyword>
<dbReference type="PANTHER" id="PTHR34068:SF2">
    <property type="entry name" value="UPF0145 PROTEIN SCO3412"/>
    <property type="match status" value="1"/>
</dbReference>
<feature type="compositionally biased region" description="Pro residues" evidence="2">
    <location>
        <begin position="26"/>
        <end position="52"/>
    </location>
</feature>
<sequence length="176" mass="18515">MSQPTFGPGQAPRPGPRPSQEQTRPLPRPMPGPRPRPVAPHPTPVPVPPEPISPVAQRDTDPRRPRFVTYDLPVSTTDDVPGREVAAVLGVVIGIATRPRDMAHSPEMAFINTAARQDAIGALVQQAQEAGADAVVGVRFDGGKISDTVTELAAYGTAVRLRPLEGSGPPYGDSVG</sequence>
<proteinExistence type="inferred from homology"/>